<dbReference type="Proteomes" id="UP000289455">
    <property type="component" value="Unassembled WGS sequence"/>
</dbReference>
<organism evidence="2 3">
    <name type="scientific">Aquirufa rosea</name>
    <dbReference type="NCBI Taxonomy" id="2509241"/>
    <lineage>
        <taxon>Bacteria</taxon>
        <taxon>Pseudomonadati</taxon>
        <taxon>Bacteroidota</taxon>
        <taxon>Cytophagia</taxon>
        <taxon>Cytophagales</taxon>
        <taxon>Flectobacillaceae</taxon>
        <taxon>Aquirufa</taxon>
    </lineage>
</organism>
<dbReference type="Gene3D" id="2.60.120.560">
    <property type="entry name" value="Exo-inulinase, domain 1"/>
    <property type="match status" value="1"/>
</dbReference>
<accession>A0A4Q1C087</accession>
<gene>
    <name evidence="2" type="ORF">ESB04_05980</name>
</gene>
<sequence>MKINIIIVALFLLCGNAIAQKISKEEWESMFNGKDLTNWTPKIRNYPAGMNFGNTFRVEDGKLVVRYDSAAYPTFNEQFGHLFYKKKFGYYRIRLNYRFVGEQANKGPGWAFRNSGIMVHGQTAESMGLKQDFPVSIEVQLLGGNGKDKRTTCNLCTPGTNVEMNGKLFTPHCINSQSDTFHGDQWVQAEVLVLGDSLIRHYSNGKEVLSYQKPQVGGGNVSGQDVIFGKSGELIKEGSISLQSESHPVEFKNIEILNLEGCLNPEALNYKTYYVKSKPEACQFKRKKKK</sequence>
<dbReference type="GO" id="GO:0016787">
    <property type="term" value="F:hydrolase activity"/>
    <property type="evidence" value="ECO:0007669"/>
    <property type="project" value="InterPro"/>
</dbReference>
<dbReference type="OrthoDB" id="9787527at2"/>
<keyword evidence="3" id="KW-1185">Reference proteome</keyword>
<reference evidence="2 3" key="1">
    <citation type="submission" date="2019-01" db="EMBL/GenBank/DDBJ databases">
        <title>Cytophagaceae bacterium strain CAR-16.</title>
        <authorList>
            <person name="Chen W.-M."/>
        </authorList>
    </citation>
    <scope>NUCLEOTIDE SEQUENCE [LARGE SCALE GENOMIC DNA]</scope>
    <source>
        <strain evidence="2 3">CAR-16</strain>
    </source>
</reference>
<evidence type="ECO:0000313" key="3">
    <source>
        <dbReference type="Proteomes" id="UP000289455"/>
    </source>
</evidence>
<dbReference type="Pfam" id="PF06439">
    <property type="entry name" value="3keto-disac_hyd"/>
    <property type="match status" value="1"/>
</dbReference>
<name>A0A4Q1C087_9BACT</name>
<dbReference type="InterPro" id="IPR010496">
    <property type="entry name" value="AL/BT2_dom"/>
</dbReference>
<proteinExistence type="predicted"/>
<dbReference type="EMBL" id="SDHY01000003">
    <property type="protein sequence ID" value="RXK49723.1"/>
    <property type="molecule type" value="Genomic_DNA"/>
</dbReference>
<evidence type="ECO:0000259" key="1">
    <source>
        <dbReference type="Pfam" id="PF06439"/>
    </source>
</evidence>
<dbReference type="RefSeq" id="WP_129026820.1">
    <property type="nucleotide sequence ID" value="NZ_SDHY01000003.1"/>
</dbReference>
<comment type="caution">
    <text evidence="2">The sequence shown here is derived from an EMBL/GenBank/DDBJ whole genome shotgun (WGS) entry which is preliminary data.</text>
</comment>
<dbReference type="AlphaFoldDB" id="A0A4Q1C087"/>
<evidence type="ECO:0000313" key="2">
    <source>
        <dbReference type="EMBL" id="RXK49723.1"/>
    </source>
</evidence>
<protein>
    <submittedName>
        <fullName evidence="2">DUF1080 domain-containing protein</fullName>
    </submittedName>
</protein>
<feature type="domain" description="3-keto-alpha-glucoside-1,2-lyase/3-keto-2-hydroxy-glucal hydratase" evidence="1">
    <location>
        <begin position="26"/>
        <end position="256"/>
    </location>
</feature>